<dbReference type="PROSITE" id="PS00109">
    <property type="entry name" value="PROTEIN_KINASE_TYR"/>
    <property type="match status" value="1"/>
</dbReference>
<dbReference type="InterPro" id="IPR011009">
    <property type="entry name" value="Kinase-like_dom_sf"/>
</dbReference>
<evidence type="ECO:0000313" key="3">
    <source>
        <dbReference type="EMBL" id="KAJ3725075.1"/>
    </source>
</evidence>
<proteinExistence type="predicted"/>
<dbReference type="GO" id="GO:0005524">
    <property type="term" value="F:ATP binding"/>
    <property type="evidence" value="ECO:0007669"/>
    <property type="project" value="InterPro"/>
</dbReference>
<feature type="compositionally biased region" description="Basic and acidic residues" evidence="1">
    <location>
        <begin position="459"/>
        <end position="475"/>
    </location>
</feature>
<evidence type="ECO:0000313" key="4">
    <source>
        <dbReference type="Proteomes" id="UP001176059"/>
    </source>
</evidence>
<gene>
    <name evidence="3" type="ORF">DFJ43DRAFT_1089755</name>
</gene>
<evidence type="ECO:0000259" key="2">
    <source>
        <dbReference type="PROSITE" id="PS50011"/>
    </source>
</evidence>
<dbReference type="InterPro" id="IPR000719">
    <property type="entry name" value="Prot_kinase_dom"/>
</dbReference>
<dbReference type="InterPro" id="IPR008266">
    <property type="entry name" value="Tyr_kinase_AS"/>
</dbReference>
<reference evidence="3" key="2">
    <citation type="journal article" date="2023" name="Proc. Natl. Acad. Sci. U.S.A.">
        <title>A global phylogenomic analysis of the shiitake genus Lentinula.</title>
        <authorList>
            <person name="Sierra-Patev S."/>
            <person name="Min B."/>
            <person name="Naranjo-Ortiz M."/>
            <person name="Looney B."/>
            <person name="Konkel Z."/>
            <person name="Slot J.C."/>
            <person name="Sakamoto Y."/>
            <person name="Steenwyk J.L."/>
            <person name="Rokas A."/>
            <person name="Carro J."/>
            <person name="Camarero S."/>
            <person name="Ferreira P."/>
            <person name="Molpeceres G."/>
            <person name="Ruiz-Duenas F.J."/>
            <person name="Serrano A."/>
            <person name="Henrissat B."/>
            <person name="Drula E."/>
            <person name="Hughes K.W."/>
            <person name="Mata J.L."/>
            <person name="Ishikawa N.K."/>
            <person name="Vargas-Isla R."/>
            <person name="Ushijima S."/>
            <person name="Smith C.A."/>
            <person name="Donoghue J."/>
            <person name="Ahrendt S."/>
            <person name="Andreopoulos W."/>
            <person name="He G."/>
            <person name="LaButti K."/>
            <person name="Lipzen A."/>
            <person name="Ng V."/>
            <person name="Riley R."/>
            <person name="Sandor L."/>
            <person name="Barry K."/>
            <person name="Martinez A.T."/>
            <person name="Xiao Y."/>
            <person name="Gibbons J.G."/>
            <person name="Terashima K."/>
            <person name="Grigoriev I.V."/>
            <person name="Hibbett D."/>
        </authorList>
    </citation>
    <scope>NUCLEOTIDE SEQUENCE</scope>
    <source>
        <strain evidence="3">ET3784</strain>
    </source>
</reference>
<sequence>MSDAQAGSSAHQELDAIKEKLLEWTQVPKLSFSSDHTLSTSTRPPSLYVYHVPEDLKARRILFGDFHQGSDEDPKSLDAGSQFFQQLFDREELLALLRHDGNFSNYLQNRWNDTLRFDVAQIAAIDEEGVCDAEKRVAKVVFDLAALTLLDLSTDQIRHIGKWALLVTRPSRETDVKADLLLGLQEKTMITGFDVQNTSKHDPIMPLVQDLDFDYMKHLVSIECKNLLLGNPMAYLTLLLLTRLLNDDAIPMLWPKPDCQNCAKFAESHRVQDGASLVIIPSDSLDPSGLDALEIDDLDEEIQRVLQLLPQDSAPDHDETARRNPTGGPFYNEVYGPMKDLLRKTELENLRLETVMKWVTPIRNIVLQGFSQMIRHDLTFGIVSSHNTSFLMQRLREPFGTLIISPLHQPTMENYIVQRVMWFVAAWRDAIERKSLNSQRWTDPYKGVKYSSNDPAPEPIDHGSDDSIRDPDYHPGRQSHVQQDTEDNDAEPRRSKRKTGRKQTQRPGWNDGGHPRHPPPDGGNGRGGGSGGAGSAGGAGNSHSGAHGESSHNKRYANAEDSSSRSGTKRGRQHADINVQADEIHLAFNCIQPLLQSSAFSHYFRVTNLSTGTTDLPIPYDRSKSFVTPPRRILAASIASRNEGDPILPIVRQENTSQRRSSVASTASGTSTLSSNAADSSFWSSPKSATSSAYTAPPSSTPSSPSGAPKGVAPGISMDHPDITAISAPADPQMHVDLSVVVRHGGTILDTKISQSAIGIVWGGNMILEGLSFAVDPIRVVVKLADWDSEMEASISEHGKAILEEAKIYEYLAEIAPKSDIIPHYYGVFNGAGSIALVLSDEGERLPRGAFEALDDDKKRKLFAMTQKLHELGIEHRDISPRNILMDQDENLRIIDFHISKLGHKCPGPVACGELNQLAEDLKLVER</sequence>
<feature type="domain" description="Protein kinase" evidence="2">
    <location>
        <begin position="747"/>
        <end position="927"/>
    </location>
</feature>
<feature type="region of interest" description="Disordered" evidence="1">
    <location>
        <begin position="443"/>
        <end position="573"/>
    </location>
</feature>
<feature type="compositionally biased region" description="Gly residues" evidence="1">
    <location>
        <begin position="522"/>
        <end position="540"/>
    </location>
</feature>
<keyword evidence="4" id="KW-1185">Reference proteome</keyword>
<feature type="compositionally biased region" description="Low complexity" evidence="1">
    <location>
        <begin position="661"/>
        <end position="709"/>
    </location>
</feature>
<dbReference type="InterPro" id="IPR052396">
    <property type="entry name" value="Meiotic_Drive_Suppr_Kinase"/>
</dbReference>
<dbReference type="EMBL" id="JANVFO010000047">
    <property type="protein sequence ID" value="KAJ3725075.1"/>
    <property type="molecule type" value="Genomic_DNA"/>
</dbReference>
<feature type="region of interest" description="Disordered" evidence="1">
    <location>
        <begin position="646"/>
        <end position="727"/>
    </location>
</feature>
<dbReference type="PROSITE" id="PS50011">
    <property type="entry name" value="PROTEIN_KINASE_DOM"/>
    <property type="match status" value="1"/>
</dbReference>
<dbReference type="Gene3D" id="1.10.510.10">
    <property type="entry name" value="Transferase(Phosphotransferase) domain 1"/>
    <property type="match status" value="1"/>
</dbReference>
<dbReference type="PANTHER" id="PTHR37171">
    <property type="entry name" value="SERINE/THREONINE-PROTEIN KINASE YRZF-RELATED"/>
    <property type="match status" value="1"/>
</dbReference>
<feature type="compositionally biased region" description="Basic residues" evidence="1">
    <location>
        <begin position="494"/>
        <end position="504"/>
    </location>
</feature>
<name>A0AA38JDI5_9AGAR</name>
<dbReference type="AlphaFoldDB" id="A0AA38JDI5"/>
<dbReference type="GO" id="GO:0004672">
    <property type="term" value="F:protein kinase activity"/>
    <property type="evidence" value="ECO:0007669"/>
    <property type="project" value="InterPro"/>
</dbReference>
<evidence type="ECO:0000256" key="1">
    <source>
        <dbReference type="SAM" id="MobiDB-lite"/>
    </source>
</evidence>
<organism evidence="3 4">
    <name type="scientific">Lentinula guzmanii</name>
    <dbReference type="NCBI Taxonomy" id="2804957"/>
    <lineage>
        <taxon>Eukaryota</taxon>
        <taxon>Fungi</taxon>
        <taxon>Dikarya</taxon>
        <taxon>Basidiomycota</taxon>
        <taxon>Agaricomycotina</taxon>
        <taxon>Agaricomycetes</taxon>
        <taxon>Agaricomycetidae</taxon>
        <taxon>Agaricales</taxon>
        <taxon>Marasmiineae</taxon>
        <taxon>Omphalotaceae</taxon>
        <taxon>Lentinula</taxon>
    </lineage>
</organism>
<dbReference type="PANTHER" id="PTHR37171:SF1">
    <property type="entry name" value="SERINE_THREONINE-PROTEIN KINASE YRZF-RELATED"/>
    <property type="match status" value="1"/>
</dbReference>
<comment type="caution">
    <text evidence="3">The sequence shown here is derived from an EMBL/GenBank/DDBJ whole genome shotgun (WGS) entry which is preliminary data.</text>
</comment>
<accession>A0AA38JDI5</accession>
<dbReference type="Proteomes" id="UP001176059">
    <property type="component" value="Unassembled WGS sequence"/>
</dbReference>
<protein>
    <recommendedName>
        <fullName evidence="2">Protein kinase domain-containing protein</fullName>
    </recommendedName>
</protein>
<dbReference type="SUPFAM" id="SSF56112">
    <property type="entry name" value="Protein kinase-like (PK-like)"/>
    <property type="match status" value="1"/>
</dbReference>
<reference evidence="3" key="1">
    <citation type="submission" date="2022-08" db="EMBL/GenBank/DDBJ databases">
        <authorList>
            <consortium name="DOE Joint Genome Institute"/>
            <person name="Min B."/>
            <person name="Sierra-Patev S."/>
            <person name="Naranjo-Ortiz M."/>
            <person name="Looney B."/>
            <person name="Konkel Z."/>
            <person name="Slot J.C."/>
            <person name="Sakamoto Y."/>
            <person name="Steenwyk J.L."/>
            <person name="Rokas A."/>
            <person name="Carro J."/>
            <person name="Camarero S."/>
            <person name="Ferreira P."/>
            <person name="Molpeceres G."/>
            <person name="Ruiz-duenas F.J."/>
            <person name="Serrano A."/>
            <person name="Henrissat B."/>
            <person name="Drula E."/>
            <person name="Hughes K.W."/>
            <person name="Mata J.L."/>
            <person name="Ishikawa N.K."/>
            <person name="Vargas-Isla R."/>
            <person name="Ushijima S."/>
            <person name="Smith C.A."/>
            <person name="Ahrendt S."/>
            <person name="Andreopoulos W."/>
            <person name="He G."/>
            <person name="LaButti K."/>
            <person name="Lipzen A."/>
            <person name="Ng V."/>
            <person name="Riley R."/>
            <person name="Sandor L."/>
            <person name="Barry K."/>
            <person name="Martinez A.T."/>
            <person name="Xiao Y."/>
            <person name="Gibbons J.G."/>
            <person name="Terashima K."/>
            <person name="Hibbett D.S."/>
            <person name="Grigoriev I.V."/>
        </authorList>
    </citation>
    <scope>NUCLEOTIDE SEQUENCE</scope>
    <source>
        <strain evidence="3">ET3784</strain>
    </source>
</reference>